<accession>A0AB39J2K8</accession>
<evidence type="ECO:0000259" key="2">
    <source>
        <dbReference type="Pfam" id="PF12688"/>
    </source>
</evidence>
<proteinExistence type="predicted"/>
<dbReference type="AlphaFoldDB" id="A0AB39J2K8"/>
<dbReference type="EMBL" id="CP162911">
    <property type="protein sequence ID" value="XDL61092.1"/>
    <property type="molecule type" value="Genomic_DNA"/>
</dbReference>
<feature type="repeat" description="TPR" evidence="1">
    <location>
        <begin position="72"/>
        <end position="105"/>
    </location>
</feature>
<dbReference type="InterPro" id="IPR011990">
    <property type="entry name" value="TPR-like_helical_dom_sf"/>
</dbReference>
<sequence length="161" mass="18842">METKLLKAIELRESGHLQESNDMLIRLVEEYPDHASIHYQCAWSYDVLGKEKQAVFFYERALELGLSSEEREDAFLGLGSTYRTLGEYEQSKQIFLHAMEAYPHNKAIQTFYAMTLYNLNEHSKAMEILLNCLTETTNDPAILSYRKAIDFYSNQLDRLWK</sequence>
<feature type="domain" description="Tetratrico peptide repeat group 5" evidence="2">
    <location>
        <begin position="37"/>
        <end position="156"/>
    </location>
</feature>
<dbReference type="InterPro" id="IPR019734">
    <property type="entry name" value="TPR_rpt"/>
</dbReference>
<dbReference type="Gene3D" id="1.25.40.10">
    <property type="entry name" value="Tetratricopeptide repeat domain"/>
    <property type="match status" value="1"/>
</dbReference>
<protein>
    <submittedName>
        <fullName evidence="3">Tetratricopeptide repeat protein</fullName>
    </submittedName>
</protein>
<evidence type="ECO:0000256" key="1">
    <source>
        <dbReference type="PROSITE-ProRule" id="PRU00339"/>
    </source>
</evidence>
<dbReference type="InterPro" id="IPR041656">
    <property type="entry name" value="TPR_5"/>
</dbReference>
<dbReference type="Pfam" id="PF12688">
    <property type="entry name" value="TPR_5"/>
    <property type="match status" value="1"/>
</dbReference>
<dbReference type="RefSeq" id="WP_366963066.1">
    <property type="nucleotide sequence ID" value="NZ_CP162911.1"/>
</dbReference>
<evidence type="ECO:0000313" key="3">
    <source>
        <dbReference type="EMBL" id="XDL61092.1"/>
    </source>
</evidence>
<keyword evidence="1" id="KW-0802">TPR repeat</keyword>
<reference evidence="3" key="1">
    <citation type="submission" date="2024-07" db="EMBL/GenBank/DDBJ databases">
        <authorList>
            <person name="Wang K."/>
            <person name="Liang S."/>
            <person name="Wang S."/>
        </authorList>
    </citation>
    <scope>NUCLEOTIDE SEQUENCE</scope>
    <source>
        <strain evidence="3">KW1</strain>
    </source>
</reference>
<name>A0AB39J2K8_9BACI</name>
<dbReference type="SMART" id="SM00028">
    <property type="entry name" value="TPR"/>
    <property type="match status" value="2"/>
</dbReference>
<dbReference type="SUPFAM" id="SSF48452">
    <property type="entry name" value="TPR-like"/>
    <property type="match status" value="1"/>
</dbReference>
<gene>
    <name evidence="3" type="ORF">AB4922_17320</name>
</gene>
<dbReference type="PROSITE" id="PS50005">
    <property type="entry name" value="TPR"/>
    <property type="match status" value="1"/>
</dbReference>
<organism evidence="3">
    <name type="scientific">Bacillus aerius</name>
    <dbReference type="NCBI Taxonomy" id="293388"/>
    <lineage>
        <taxon>Bacteria</taxon>
        <taxon>Bacillati</taxon>
        <taxon>Bacillota</taxon>
        <taxon>Bacilli</taxon>
        <taxon>Bacillales</taxon>
        <taxon>Bacillaceae</taxon>
        <taxon>Bacillus</taxon>
    </lineage>
</organism>